<dbReference type="GO" id="GO:0016757">
    <property type="term" value="F:glycosyltransferase activity"/>
    <property type="evidence" value="ECO:0007669"/>
    <property type="project" value="InterPro"/>
</dbReference>
<comment type="caution">
    <text evidence="4">The sequence shown here is derived from an EMBL/GenBank/DDBJ whole genome shotgun (WGS) entry which is preliminary data.</text>
</comment>
<dbReference type="InterPro" id="IPR001296">
    <property type="entry name" value="Glyco_trans_1"/>
</dbReference>
<dbReference type="Gene3D" id="3.40.50.2000">
    <property type="entry name" value="Glycogen Phosphorylase B"/>
    <property type="match status" value="2"/>
</dbReference>
<dbReference type="Proteomes" id="UP000248326">
    <property type="component" value="Unassembled WGS sequence"/>
</dbReference>
<feature type="domain" description="Glycosyltransferase subfamily 4-like N-terminal" evidence="3">
    <location>
        <begin position="17"/>
        <end position="187"/>
    </location>
</feature>
<sequence length="378" mass="42151">MNVLIDATALQSEHRARGVGAYVRELIRAIEALDHPRVRVHYLVSTVERGFTASLPTDRTIAVYRPHRPAQVYWFYNELALRHALLHVRPHVFLAPDFNGLVRNPYGKTVAVLHDLNHLAMGVPPQQKSLSLSERLSMLRWNAYHKKLRQADRILAISGNAKHDAASRLGLPETRIHVVHHGVDHERFKVPHAETASADHPPYFMHVGASNSNKNQARLLEAFALVARTHPTVRLYFAGPWMPSDLVWLEAETARLNLHERVRHLGFVASDDLPGLYANSAAFVFPSLEEGFGLPVLEAMASGAVVITSNTSALPEVAGNAALLVDPHNVKSIAEAMRRVLHEPETARRLRAAGVAHAQRFSWSETARRTLEFLESIA</sequence>
<gene>
    <name evidence="4" type="ORF">DES52_10223</name>
</gene>
<dbReference type="Pfam" id="PF00534">
    <property type="entry name" value="Glycos_transf_1"/>
    <property type="match status" value="1"/>
</dbReference>
<evidence type="ECO:0000313" key="5">
    <source>
        <dbReference type="Proteomes" id="UP000248326"/>
    </source>
</evidence>
<dbReference type="PANTHER" id="PTHR46401">
    <property type="entry name" value="GLYCOSYLTRANSFERASE WBBK-RELATED"/>
    <property type="match status" value="1"/>
</dbReference>
<dbReference type="OrthoDB" id="9797829at2"/>
<name>A0A318S954_9DEIO</name>
<dbReference type="PANTHER" id="PTHR46401:SF2">
    <property type="entry name" value="GLYCOSYLTRANSFERASE WBBK-RELATED"/>
    <property type="match status" value="1"/>
</dbReference>
<proteinExistence type="predicted"/>
<evidence type="ECO:0000313" key="4">
    <source>
        <dbReference type="EMBL" id="PYE55660.1"/>
    </source>
</evidence>
<protein>
    <submittedName>
        <fullName evidence="4">Glycosyltransferase involved in cell wall biosynthesis</fullName>
    </submittedName>
</protein>
<dbReference type="InterPro" id="IPR028098">
    <property type="entry name" value="Glyco_trans_4-like_N"/>
</dbReference>
<dbReference type="SUPFAM" id="SSF53756">
    <property type="entry name" value="UDP-Glycosyltransferase/glycogen phosphorylase"/>
    <property type="match status" value="1"/>
</dbReference>
<evidence type="ECO:0000259" key="3">
    <source>
        <dbReference type="Pfam" id="PF13439"/>
    </source>
</evidence>
<dbReference type="AlphaFoldDB" id="A0A318S954"/>
<keyword evidence="1 4" id="KW-0808">Transferase</keyword>
<keyword evidence="5" id="KW-1185">Reference proteome</keyword>
<evidence type="ECO:0000259" key="2">
    <source>
        <dbReference type="Pfam" id="PF00534"/>
    </source>
</evidence>
<dbReference type="RefSeq" id="WP_110885227.1">
    <property type="nucleotide sequence ID" value="NZ_QJSX01000002.1"/>
</dbReference>
<accession>A0A318S954</accession>
<dbReference type="EMBL" id="QJSX01000002">
    <property type="protein sequence ID" value="PYE55660.1"/>
    <property type="molecule type" value="Genomic_DNA"/>
</dbReference>
<dbReference type="Pfam" id="PF13439">
    <property type="entry name" value="Glyco_transf_4"/>
    <property type="match status" value="1"/>
</dbReference>
<reference evidence="4 5" key="1">
    <citation type="submission" date="2018-06" db="EMBL/GenBank/DDBJ databases">
        <title>Genomic Encyclopedia of Type Strains, Phase IV (KMG-IV): sequencing the most valuable type-strain genomes for metagenomic binning, comparative biology and taxonomic classification.</title>
        <authorList>
            <person name="Goeker M."/>
        </authorList>
    </citation>
    <scope>NUCLEOTIDE SEQUENCE [LARGE SCALE GENOMIC DNA]</scope>
    <source>
        <strain evidence="4 5">DSM 18048</strain>
    </source>
</reference>
<feature type="domain" description="Glycosyl transferase family 1" evidence="2">
    <location>
        <begin position="194"/>
        <end position="354"/>
    </location>
</feature>
<dbReference type="CDD" id="cd03809">
    <property type="entry name" value="GT4_MtfB-like"/>
    <property type="match status" value="1"/>
</dbReference>
<evidence type="ECO:0000256" key="1">
    <source>
        <dbReference type="ARBA" id="ARBA00022679"/>
    </source>
</evidence>
<organism evidence="4 5">
    <name type="scientific">Deinococcus yavapaiensis KR-236</name>
    <dbReference type="NCBI Taxonomy" id="694435"/>
    <lineage>
        <taxon>Bacteria</taxon>
        <taxon>Thermotogati</taxon>
        <taxon>Deinococcota</taxon>
        <taxon>Deinococci</taxon>
        <taxon>Deinococcales</taxon>
        <taxon>Deinococcaceae</taxon>
        <taxon>Deinococcus</taxon>
    </lineage>
</organism>
<dbReference type="GO" id="GO:0009103">
    <property type="term" value="P:lipopolysaccharide biosynthetic process"/>
    <property type="evidence" value="ECO:0007669"/>
    <property type="project" value="TreeGrafter"/>
</dbReference>